<comment type="subcellular location">
    <subcellularLocation>
        <location evidence="1">Cell membrane</location>
        <topology evidence="1">Multi-pass membrane protein</topology>
    </subcellularLocation>
</comment>
<evidence type="ECO:0000313" key="8">
    <source>
        <dbReference type="EMBL" id="RGU89476.1"/>
    </source>
</evidence>
<dbReference type="Pfam" id="PF00482">
    <property type="entry name" value="T2SSF"/>
    <property type="match status" value="1"/>
</dbReference>
<name>A0A395W972_9FIRM</name>
<sequence>MATRKCVYMKSWIKKHWNMSCVMENILTNFKHYLQKLKKVLKKDISLTNKPSATCLVCREEIEQFQLLQNQGVPFDTLVHLVFKKDDEILNELKLGNCLMDLFCRNQKKLYFKYLKILGSKMNLKEAIECVSQIEKSSNVFFEQLLKKIAYPFFLLVFAYFMICFFSDFVLVQMKDYISSNSVLILIQVLKVLFGTSILCILLYLGLYYLFFYKYDARLKCPFSLMKKMISLQFVCMYQALEKTYSSTQEVLETLSLMDFSIVGMVSNEILDQLKKGNTLEECFLVIHVFDASFKKMIQYALNGNRISIFFDLYIKKCRFDLETSIKKLSNGIQLFSYISIGILVVVVYQIMMMPMNMLNQF</sequence>
<dbReference type="AlphaFoldDB" id="A0A395W972"/>
<dbReference type="InterPro" id="IPR018076">
    <property type="entry name" value="T2SS_GspF_dom"/>
</dbReference>
<organism evidence="8 9">
    <name type="scientific">Holdemanella biformis</name>
    <dbReference type="NCBI Taxonomy" id="1735"/>
    <lineage>
        <taxon>Bacteria</taxon>
        <taxon>Bacillati</taxon>
        <taxon>Bacillota</taxon>
        <taxon>Erysipelotrichia</taxon>
        <taxon>Erysipelotrichales</taxon>
        <taxon>Erysipelotrichaceae</taxon>
        <taxon>Holdemanella</taxon>
    </lineage>
</organism>
<gene>
    <name evidence="8" type="ORF">DWW32_11060</name>
</gene>
<evidence type="ECO:0000256" key="6">
    <source>
        <dbReference type="SAM" id="Phobius"/>
    </source>
</evidence>
<dbReference type="GO" id="GO:0005886">
    <property type="term" value="C:plasma membrane"/>
    <property type="evidence" value="ECO:0007669"/>
    <property type="project" value="UniProtKB-SubCell"/>
</dbReference>
<feature type="domain" description="Type II secretion system protein GspF" evidence="7">
    <location>
        <begin position="250"/>
        <end position="355"/>
    </location>
</feature>
<keyword evidence="3 6" id="KW-0812">Transmembrane</keyword>
<evidence type="ECO:0000256" key="4">
    <source>
        <dbReference type="ARBA" id="ARBA00022989"/>
    </source>
</evidence>
<keyword evidence="5 6" id="KW-0472">Membrane</keyword>
<proteinExistence type="predicted"/>
<feature type="transmembrane region" description="Helical" evidence="6">
    <location>
        <begin position="149"/>
        <end position="171"/>
    </location>
</feature>
<evidence type="ECO:0000256" key="2">
    <source>
        <dbReference type="ARBA" id="ARBA00022475"/>
    </source>
</evidence>
<comment type="caution">
    <text evidence="8">The sequence shown here is derived from an EMBL/GenBank/DDBJ whole genome shotgun (WGS) entry which is preliminary data.</text>
</comment>
<evidence type="ECO:0000313" key="9">
    <source>
        <dbReference type="Proteomes" id="UP000265489"/>
    </source>
</evidence>
<evidence type="ECO:0000256" key="1">
    <source>
        <dbReference type="ARBA" id="ARBA00004651"/>
    </source>
</evidence>
<evidence type="ECO:0000256" key="5">
    <source>
        <dbReference type="ARBA" id="ARBA00023136"/>
    </source>
</evidence>
<protein>
    <recommendedName>
        <fullName evidence="7">Type II secretion system protein GspF domain-containing protein</fullName>
    </recommendedName>
</protein>
<feature type="transmembrane region" description="Helical" evidence="6">
    <location>
        <begin position="183"/>
        <end position="210"/>
    </location>
</feature>
<accession>A0A395W972</accession>
<feature type="transmembrane region" description="Helical" evidence="6">
    <location>
        <begin position="335"/>
        <end position="352"/>
    </location>
</feature>
<dbReference type="Proteomes" id="UP000265489">
    <property type="component" value="Unassembled WGS sequence"/>
</dbReference>
<keyword evidence="4 6" id="KW-1133">Transmembrane helix</keyword>
<reference evidence="8 9" key="1">
    <citation type="submission" date="2018-08" db="EMBL/GenBank/DDBJ databases">
        <title>A genome reference for cultivated species of the human gut microbiota.</title>
        <authorList>
            <person name="Zou Y."/>
            <person name="Xue W."/>
            <person name="Luo G."/>
        </authorList>
    </citation>
    <scope>NUCLEOTIDE SEQUENCE [LARGE SCALE GENOMIC DNA]</scope>
    <source>
        <strain evidence="8 9">AF15-20</strain>
    </source>
</reference>
<keyword evidence="2" id="KW-1003">Cell membrane</keyword>
<dbReference type="EMBL" id="QRYQ01000028">
    <property type="protein sequence ID" value="RGU89476.1"/>
    <property type="molecule type" value="Genomic_DNA"/>
</dbReference>
<evidence type="ECO:0000256" key="3">
    <source>
        <dbReference type="ARBA" id="ARBA00022692"/>
    </source>
</evidence>
<evidence type="ECO:0000259" key="7">
    <source>
        <dbReference type="Pfam" id="PF00482"/>
    </source>
</evidence>